<dbReference type="Proteomes" id="UP001274896">
    <property type="component" value="Unassembled WGS sequence"/>
</dbReference>
<protein>
    <submittedName>
        <fullName evidence="2">Uncharacterized protein</fullName>
    </submittedName>
</protein>
<proteinExistence type="predicted"/>
<sequence>MPLFPQTKSANILLERMKYDLHKCSHYIQDPKKLKENLIKLHRRYIYEADVTISPADEITRYYHRQIDHFEKVQKTQKETHTRNMKLENNRASRIATESYFLTEQLMDERLKHLHLLNDCKEENIQSAGTPKRQYKPVIKPQCPAHQRGLLEKRRGQTFALEKEGQFAPQKLTSSVKLPPIHPR</sequence>
<evidence type="ECO:0000313" key="2">
    <source>
        <dbReference type="EMBL" id="KAK3506704.1"/>
    </source>
</evidence>
<evidence type="ECO:0000256" key="1">
    <source>
        <dbReference type="SAM" id="MobiDB-lite"/>
    </source>
</evidence>
<keyword evidence="3" id="KW-1185">Reference proteome</keyword>
<dbReference type="AlphaFoldDB" id="A0AAE0PRJ1"/>
<name>A0AAE0PRJ1_9TELE</name>
<comment type="caution">
    <text evidence="2">The sequence shown here is derived from an EMBL/GenBank/DDBJ whole genome shotgun (WGS) entry which is preliminary data.</text>
</comment>
<gene>
    <name evidence="2" type="ORF">QTP70_015909</name>
</gene>
<reference evidence="2" key="1">
    <citation type="submission" date="2023-06" db="EMBL/GenBank/DDBJ databases">
        <title>Male Hemibagrus guttatus genome.</title>
        <authorList>
            <person name="Bian C."/>
        </authorList>
    </citation>
    <scope>NUCLEOTIDE SEQUENCE</scope>
    <source>
        <strain evidence="2">Male_cb2023</strain>
        <tissue evidence="2">Muscle</tissue>
    </source>
</reference>
<evidence type="ECO:0000313" key="3">
    <source>
        <dbReference type="Proteomes" id="UP001274896"/>
    </source>
</evidence>
<dbReference type="EMBL" id="JAUCMX010000030">
    <property type="protein sequence ID" value="KAK3506704.1"/>
    <property type="molecule type" value="Genomic_DNA"/>
</dbReference>
<accession>A0AAE0PRJ1</accession>
<feature type="region of interest" description="Disordered" evidence="1">
    <location>
        <begin position="163"/>
        <end position="184"/>
    </location>
</feature>
<organism evidence="2 3">
    <name type="scientific">Hemibagrus guttatus</name>
    <dbReference type="NCBI Taxonomy" id="175788"/>
    <lineage>
        <taxon>Eukaryota</taxon>
        <taxon>Metazoa</taxon>
        <taxon>Chordata</taxon>
        <taxon>Craniata</taxon>
        <taxon>Vertebrata</taxon>
        <taxon>Euteleostomi</taxon>
        <taxon>Actinopterygii</taxon>
        <taxon>Neopterygii</taxon>
        <taxon>Teleostei</taxon>
        <taxon>Ostariophysi</taxon>
        <taxon>Siluriformes</taxon>
        <taxon>Bagridae</taxon>
        <taxon>Hemibagrus</taxon>
    </lineage>
</organism>